<reference evidence="3 4" key="1">
    <citation type="submission" date="2018-08" db="EMBL/GenBank/DDBJ databases">
        <title>Aphanomyces genome sequencing and annotation.</title>
        <authorList>
            <person name="Minardi D."/>
            <person name="Oidtmann B."/>
            <person name="Van Der Giezen M."/>
            <person name="Studholme D.J."/>
        </authorList>
    </citation>
    <scope>NUCLEOTIDE SEQUENCE [LARGE SCALE GENOMIC DNA]</scope>
    <source>
        <strain evidence="3 4">NJM0002</strain>
    </source>
</reference>
<evidence type="ECO:0000256" key="1">
    <source>
        <dbReference type="SAM" id="MobiDB-lite"/>
    </source>
</evidence>
<dbReference type="AlphaFoldDB" id="A0A418B5T5"/>
<dbReference type="Proteomes" id="UP000285060">
    <property type="component" value="Unassembled WGS sequence"/>
</dbReference>
<feature type="region of interest" description="Disordered" evidence="1">
    <location>
        <begin position="237"/>
        <end position="268"/>
    </location>
</feature>
<comment type="caution">
    <text evidence="3">The sequence shown here is derived from an EMBL/GenBank/DDBJ whole genome shotgun (WGS) entry which is preliminary data.</text>
</comment>
<evidence type="ECO:0000313" key="3">
    <source>
        <dbReference type="EMBL" id="RHY33501.1"/>
    </source>
</evidence>
<keyword evidence="4" id="KW-1185">Reference proteome</keyword>
<feature type="signal peptide" evidence="2">
    <location>
        <begin position="1"/>
        <end position="17"/>
    </location>
</feature>
<accession>A0A418B5T5</accession>
<protein>
    <submittedName>
        <fullName evidence="3">Uncharacterized protein</fullName>
    </submittedName>
</protein>
<proteinExistence type="predicted"/>
<keyword evidence="2" id="KW-0732">Signal</keyword>
<dbReference type="EMBL" id="QUSY01000073">
    <property type="protein sequence ID" value="RHY33501.1"/>
    <property type="molecule type" value="Genomic_DNA"/>
</dbReference>
<dbReference type="Gene3D" id="1.10.239.10">
    <property type="entry name" value="Elicitin domain"/>
    <property type="match status" value="1"/>
</dbReference>
<organism evidence="3 4">
    <name type="scientific">Aphanomyces invadans</name>
    <dbReference type="NCBI Taxonomy" id="157072"/>
    <lineage>
        <taxon>Eukaryota</taxon>
        <taxon>Sar</taxon>
        <taxon>Stramenopiles</taxon>
        <taxon>Oomycota</taxon>
        <taxon>Saprolegniomycetes</taxon>
        <taxon>Saprolegniales</taxon>
        <taxon>Verrucalvaceae</taxon>
        <taxon>Aphanomyces</taxon>
    </lineage>
</organism>
<evidence type="ECO:0000313" key="4">
    <source>
        <dbReference type="Proteomes" id="UP000285060"/>
    </source>
</evidence>
<sequence>MKTFSFSVAALVAVASASSLEKCGAVVTGVLTTAATNSDSVACHKETGISTSATTVSDEDVKKALASKACNTWWKGIVKEINSIEPACKFPLFDGSGKHVNTDKFHMKYTEFLHVTQKALRKAGNGTITAVASPESLEQCGTTVSTILTESATNHGAKACSTETGIPLTATSISGEDLAKVLKAKTCREWWAKIVTDIKAVKPACDFHSLDGSGKALDTGSFSLKFEEFLELGKKLAGDRPTSKGAPKKGTEATSMATPATTATTDAPKTTTKSNAIVASLSVTAIVVVAAFA</sequence>
<dbReference type="InterPro" id="IPR036470">
    <property type="entry name" value="Elicitin_sf"/>
</dbReference>
<evidence type="ECO:0000256" key="2">
    <source>
        <dbReference type="SAM" id="SignalP"/>
    </source>
</evidence>
<name>A0A418B5T5_9STRA</name>
<dbReference type="GO" id="GO:0005576">
    <property type="term" value="C:extracellular region"/>
    <property type="evidence" value="ECO:0007669"/>
    <property type="project" value="InterPro"/>
</dbReference>
<feature type="compositionally biased region" description="Low complexity" evidence="1">
    <location>
        <begin position="252"/>
        <end position="268"/>
    </location>
</feature>
<gene>
    <name evidence="3" type="ORF">DYB32_001614</name>
</gene>
<feature type="chain" id="PRO_5019274866" evidence="2">
    <location>
        <begin position="18"/>
        <end position="293"/>
    </location>
</feature>